<evidence type="ECO:0000256" key="3">
    <source>
        <dbReference type="ARBA" id="ARBA00022729"/>
    </source>
</evidence>
<dbReference type="SUPFAM" id="SSF48452">
    <property type="entry name" value="TPR-like"/>
    <property type="match status" value="1"/>
</dbReference>
<dbReference type="RefSeq" id="WP_152126636.1">
    <property type="nucleotide sequence ID" value="NZ_WELI01000013.1"/>
</dbReference>
<comment type="caution">
    <text evidence="8">The sequence shown here is derived from an EMBL/GenBank/DDBJ whole genome shotgun (WGS) entry which is preliminary data.</text>
</comment>
<dbReference type="EMBL" id="WELI01000013">
    <property type="protein sequence ID" value="KAB7726850.1"/>
    <property type="molecule type" value="Genomic_DNA"/>
</dbReference>
<keyword evidence="5" id="KW-0998">Cell outer membrane</keyword>
<proteinExistence type="inferred from homology"/>
<gene>
    <name evidence="8" type="ORF">F5984_23330</name>
</gene>
<evidence type="ECO:0000256" key="4">
    <source>
        <dbReference type="ARBA" id="ARBA00023136"/>
    </source>
</evidence>
<evidence type="ECO:0000313" key="9">
    <source>
        <dbReference type="Proteomes" id="UP000488299"/>
    </source>
</evidence>
<feature type="domain" description="SusD-like N-terminal" evidence="7">
    <location>
        <begin position="92"/>
        <end position="224"/>
    </location>
</feature>
<evidence type="ECO:0000256" key="2">
    <source>
        <dbReference type="ARBA" id="ARBA00006275"/>
    </source>
</evidence>
<evidence type="ECO:0000259" key="6">
    <source>
        <dbReference type="Pfam" id="PF07980"/>
    </source>
</evidence>
<evidence type="ECO:0000256" key="5">
    <source>
        <dbReference type="ARBA" id="ARBA00023237"/>
    </source>
</evidence>
<reference evidence="8 9" key="1">
    <citation type="submission" date="2019-10" db="EMBL/GenBank/DDBJ databases">
        <title>Rudanella paleaurantiibacter sp. nov., isolated from sludge.</title>
        <authorList>
            <person name="Xu S.Q."/>
        </authorList>
    </citation>
    <scope>NUCLEOTIDE SEQUENCE [LARGE SCALE GENOMIC DNA]</scope>
    <source>
        <strain evidence="8 9">HX-22-17</strain>
    </source>
</reference>
<dbReference type="Pfam" id="PF14322">
    <property type="entry name" value="SusD-like_3"/>
    <property type="match status" value="1"/>
</dbReference>
<dbReference type="Gene3D" id="1.25.40.390">
    <property type="match status" value="1"/>
</dbReference>
<dbReference type="AlphaFoldDB" id="A0A7J5TT25"/>
<dbReference type="InterPro" id="IPR011990">
    <property type="entry name" value="TPR-like_helical_dom_sf"/>
</dbReference>
<dbReference type="GO" id="GO:0009279">
    <property type="term" value="C:cell outer membrane"/>
    <property type="evidence" value="ECO:0007669"/>
    <property type="project" value="UniProtKB-SubCell"/>
</dbReference>
<dbReference type="Pfam" id="PF07980">
    <property type="entry name" value="SusD_RagB"/>
    <property type="match status" value="1"/>
</dbReference>
<accession>A0A7J5TT25</accession>
<evidence type="ECO:0000256" key="1">
    <source>
        <dbReference type="ARBA" id="ARBA00004442"/>
    </source>
</evidence>
<comment type="similarity">
    <text evidence="2">Belongs to the SusD family.</text>
</comment>
<protein>
    <submittedName>
        <fullName evidence="8">RagB/SusD family nutrient uptake outer membrane protein</fullName>
    </submittedName>
</protein>
<dbReference type="CDD" id="cd08977">
    <property type="entry name" value="SusD"/>
    <property type="match status" value="1"/>
</dbReference>
<dbReference type="Proteomes" id="UP000488299">
    <property type="component" value="Unassembled WGS sequence"/>
</dbReference>
<organism evidence="8 9">
    <name type="scientific">Rudanella paleaurantiibacter</name>
    <dbReference type="NCBI Taxonomy" id="2614655"/>
    <lineage>
        <taxon>Bacteria</taxon>
        <taxon>Pseudomonadati</taxon>
        <taxon>Bacteroidota</taxon>
        <taxon>Cytophagia</taxon>
        <taxon>Cytophagales</taxon>
        <taxon>Cytophagaceae</taxon>
        <taxon>Rudanella</taxon>
    </lineage>
</organism>
<dbReference type="InterPro" id="IPR012944">
    <property type="entry name" value="SusD_RagB_dom"/>
</dbReference>
<comment type="subcellular location">
    <subcellularLocation>
        <location evidence="1">Cell outer membrane</location>
    </subcellularLocation>
</comment>
<feature type="domain" description="RagB/SusD" evidence="6">
    <location>
        <begin position="263"/>
        <end position="510"/>
    </location>
</feature>
<name>A0A7J5TT25_9BACT</name>
<evidence type="ECO:0000313" key="8">
    <source>
        <dbReference type="EMBL" id="KAB7726850.1"/>
    </source>
</evidence>
<evidence type="ECO:0000259" key="7">
    <source>
        <dbReference type="Pfam" id="PF14322"/>
    </source>
</evidence>
<keyword evidence="3" id="KW-0732">Signal</keyword>
<keyword evidence="4" id="KW-0472">Membrane</keyword>
<dbReference type="PROSITE" id="PS51257">
    <property type="entry name" value="PROKAR_LIPOPROTEIN"/>
    <property type="match status" value="1"/>
</dbReference>
<keyword evidence="9" id="KW-1185">Reference proteome</keyword>
<dbReference type="InterPro" id="IPR033985">
    <property type="entry name" value="SusD-like_N"/>
</dbReference>
<sequence length="511" mass="57417">MKKILFVLPLLLLFSCKEEFLDRGSLTQLAEGNFWQTEKDAQLGLNGVYEVLQARVMYGGNLNGTAGIPQHDSFADNTFNNYKFEGPGNFVEARVDPATSFFNEFWTANYRGIARANNAIANIERMPKSAISDANRTALLGQARFLRGLFYMNLAIHYEDVPLILAVQSLQEAYVPKNANKEVSDQIIADLKFAGEALPATYPANQFGYATKGAALSLLARFQLYQKNYPEVVALTAQVLTLGYSLNASYDQLFTEAGEKSREVVFSVRFSQDQSDNGETFSATFTGIPKVNVQPMRNLVNEYYATDGLPITRSPLYRAATPKLNRDPRLAASIYFRDDIFLLDLNRPFTGNTATTFGQKKYIRNAPSPSGIGVGSPGGQDFYVIRYADVLLMRAEALVETNQLTEVYPLVNQVRTRVRMPKVEDVEGSNLSQAALRDIVRHERRVELAMEGLRFFDVKRWGEVEAAYKRATDDRVAAYRPVYRGRMSEVFPIPQTEIDANKNLVQNPVWK</sequence>